<protein>
    <recommendedName>
        <fullName evidence="2">histidine kinase</fullName>
        <ecNumber evidence="2">2.7.13.3</ecNumber>
    </recommendedName>
</protein>
<keyword evidence="5" id="KW-0418">Kinase</keyword>
<dbReference type="PANTHER" id="PTHR43047">
    <property type="entry name" value="TWO-COMPONENT HISTIDINE PROTEIN KINASE"/>
    <property type="match status" value="1"/>
</dbReference>
<dbReference type="CDD" id="cd06225">
    <property type="entry name" value="HAMP"/>
    <property type="match status" value="1"/>
</dbReference>
<dbReference type="InterPro" id="IPR036890">
    <property type="entry name" value="HATPase_C_sf"/>
</dbReference>
<dbReference type="Gene3D" id="1.10.287.130">
    <property type="match status" value="1"/>
</dbReference>
<keyword evidence="7" id="KW-1133">Transmembrane helix</keyword>
<comment type="caution">
    <text evidence="10">The sequence shown here is derived from an EMBL/GenBank/DDBJ whole genome shotgun (WGS) entry which is preliminary data.</text>
</comment>
<dbReference type="InterPro" id="IPR004358">
    <property type="entry name" value="Sig_transdc_His_kin-like_C"/>
</dbReference>
<evidence type="ECO:0000256" key="7">
    <source>
        <dbReference type="SAM" id="Phobius"/>
    </source>
</evidence>
<dbReference type="InterPro" id="IPR003594">
    <property type="entry name" value="HATPase_dom"/>
</dbReference>
<reference evidence="10" key="1">
    <citation type="journal article" date="2015" name="Nature">
        <title>Complex archaea that bridge the gap between prokaryotes and eukaryotes.</title>
        <authorList>
            <person name="Spang A."/>
            <person name="Saw J.H."/>
            <person name="Jorgensen S.L."/>
            <person name="Zaremba-Niedzwiedzka K."/>
            <person name="Martijn J."/>
            <person name="Lind A.E."/>
            <person name="van Eijk R."/>
            <person name="Schleper C."/>
            <person name="Guy L."/>
            <person name="Ettema T.J."/>
        </authorList>
    </citation>
    <scope>NUCLEOTIDE SEQUENCE</scope>
</reference>
<dbReference type="PRINTS" id="PR00344">
    <property type="entry name" value="BCTRLSENSOR"/>
</dbReference>
<dbReference type="PANTHER" id="PTHR43047:SF72">
    <property type="entry name" value="OSMOSENSING HISTIDINE PROTEIN KINASE SLN1"/>
    <property type="match status" value="1"/>
</dbReference>
<organism evidence="10">
    <name type="scientific">marine sediment metagenome</name>
    <dbReference type="NCBI Taxonomy" id="412755"/>
    <lineage>
        <taxon>unclassified sequences</taxon>
        <taxon>metagenomes</taxon>
        <taxon>ecological metagenomes</taxon>
    </lineage>
</organism>
<gene>
    <name evidence="10" type="ORF">LCGC14_1139810</name>
</gene>
<feature type="transmembrane region" description="Helical" evidence="7">
    <location>
        <begin position="211"/>
        <end position="232"/>
    </location>
</feature>
<name>A0A0F9M3D9_9ZZZZ</name>
<feature type="coiled-coil region" evidence="6">
    <location>
        <begin position="278"/>
        <end position="315"/>
    </location>
</feature>
<feature type="transmembrane region" description="Helical" evidence="7">
    <location>
        <begin position="12"/>
        <end position="31"/>
    </location>
</feature>
<proteinExistence type="predicted"/>
<dbReference type="PROSITE" id="PS50109">
    <property type="entry name" value="HIS_KIN"/>
    <property type="match status" value="1"/>
</dbReference>
<keyword evidence="6" id="KW-0175">Coiled coil</keyword>
<dbReference type="EC" id="2.7.13.3" evidence="2"/>
<dbReference type="Pfam" id="PF02518">
    <property type="entry name" value="HATPase_c"/>
    <property type="match status" value="1"/>
</dbReference>
<evidence type="ECO:0000256" key="4">
    <source>
        <dbReference type="ARBA" id="ARBA00022679"/>
    </source>
</evidence>
<dbReference type="GO" id="GO:0009927">
    <property type="term" value="F:histidine phosphotransfer kinase activity"/>
    <property type="evidence" value="ECO:0007669"/>
    <property type="project" value="TreeGrafter"/>
</dbReference>
<dbReference type="InterPro" id="IPR003660">
    <property type="entry name" value="HAMP_dom"/>
</dbReference>
<dbReference type="Gene3D" id="3.30.565.10">
    <property type="entry name" value="Histidine kinase-like ATPase, C-terminal domain"/>
    <property type="match status" value="1"/>
</dbReference>
<keyword evidence="3" id="KW-0597">Phosphoprotein</keyword>
<evidence type="ECO:0000259" key="8">
    <source>
        <dbReference type="PROSITE" id="PS50109"/>
    </source>
</evidence>
<accession>A0A0F9M3D9</accession>
<dbReference type="SUPFAM" id="SSF55874">
    <property type="entry name" value="ATPase domain of HSP90 chaperone/DNA topoisomerase II/histidine kinase"/>
    <property type="match status" value="1"/>
</dbReference>
<keyword evidence="4" id="KW-0808">Transferase</keyword>
<evidence type="ECO:0000256" key="1">
    <source>
        <dbReference type="ARBA" id="ARBA00000085"/>
    </source>
</evidence>
<dbReference type="CDD" id="cd00082">
    <property type="entry name" value="HisKA"/>
    <property type="match status" value="1"/>
</dbReference>
<keyword evidence="7" id="KW-0812">Transmembrane</keyword>
<dbReference type="InterPro" id="IPR005467">
    <property type="entry name" value="His_kinase_dom"/>
</dbReference>
<evidence type="ECO:0000256" key="3">
    <source>
        <dbReference type="ARBA" id="ARBA00022553"/>
    </source>
</evidence>
<dbReference type="SUPFAM" id="SSF158472">
    <property type="entry name" value="HAMP domain-like"/>
    <property type="match status" value="1"/>
</dbReference>
<dbReference type="EMBL" id="LAZR01005399">
    <property type="protein sequence ID" value="KKN00239.1"/>
    <property type="molecule type" value="Genomic_DNA"/>
</dbReference>
<evidence type="ECO:0000256" key="6">
    <source>
        <dbReference type="SAM" id="Coils"/>
    </source>
</evidence>
<dbReference type="GO" id="GO:0000155">
    <property type="term" value="F:phosphorelay sensor kinase activity"/>
    <property type="evidence" value="ECO:0007669"/>
    <property type="project" value="InterPro"/>
</dbReference>
<dbReference type="Pfam" id="PF00512">
    <property type="entry name" value="HisKA"/>
    <property type="match status" value="1"/>
</dbReference>
<dbReference type="Gene3D" id="6.10.340.10">
    <property type="match status" value="1"/>
</dbReference>
<feature type="domain" description="Histidine kinase" evidence="8">
    <location>
        <begin position="315"/>
        <end position="532"/>
    </location>
</feature>
<dbReference type="SMART" id="SM00304">
    <property type="entry name" value="HAMP"/>
    <property type="match status" value="1"/>
</dbReference>
<keyword evidence="7" id="KW-0472">Membrane</keyword>
<dbReference type="AlphaFoldDB" id="A0A0F9M3D9"/>
<dbReference type="SMART" id="SM00388">
    <property type="entry name" value="HisKA"/>
    <property type="match status" value="1"/>
</dbReference>
<comment type="catalytic activity">
    <reaction evidence="1">
        <text>ATP + protein L-histidine = ADP + protein N-phospho-L-histidine.</text>
        <dbReference type="EC" id="2.7.13.3"/>
    </reaction>
</comment>
<sequence length="547" mass="61350">MFSRLRLGTKLLWFIAPIMVVAMGIVFTWLIKKEERLIRGEIKTKAEMLALQLEIIREYIAEKQDVINTDPETGNVTFKHLNPAKVGAAISKRISSSTDYIIKQTSLNYRNPENAPDEYEIKMLKQLQTKDNEDAIWGEDYDKEGKKIIRYIVPLYIKADCLPCHGMPAYEGELDITGYKKEGYKLGDLRGAISVIAPAGHMDAVIWTNALILFSIGIISTISVIFLTYLLIRKFVRKPLDRTVAATRAITSGDLSKRVDVKSGDEFGELAESFNIMAESIEEKTRALEETTQNLERANQELRGLDEMKDNIIRDVSHELKSPLAQLRLALELWVGDKKDGAKDENKANLFNGIIKENIKRLNKTVESILELTSLESGRENYDKESLQLKKLIVQVTKSSTLLARQKGLTIRSILPNKLPNVVVDRHGITRVVTNLIDNAIKYTNSGEISVSLQQKNSELEVSVRDSGIGIGLSKEQQYKLFERFYQENASTPGTGVGLSICKTIVEAHGGKIWAESKGEGSTFRFTLPLVTEKEPIATDTKVNDGN</sequence>
<dbReference type="InterPro" id="IPR036097">
    <property type="entry name" value="HisK_dim/P_sf"/>
</dbReference>
<evidence type="ECO:0000256" key="5">
    <source>
        <dbReference type="ARBA" id="ARBA00022777"/>
    </source>
</evidence>
<dbReference type="Pfam" id="PF00672">
    <property type="entry name" value="HAMP"/>
    <property type="match status" value="1"/>
</dbReference>
<dbReference type="PROSITE" id="PS50885">
    <property type="entry name" value="HAMP"/>
    <property type="match status" value="1"/>
</dbReference>
<evidence type="ECO:0000256" key="2">
    <source>
        <dbReference type="ARBA" id="ARBA00012438"/>
    </source>
</evidence>
<dbReference type="Pfam" id="PF11845">
    <property type="entry name" value="Tll0287-like"/>
    <property type="match status" value="1"/>
</dbReference>
<evidence type="ECO:0000313" key="10">
    <source>
        <dbReference type="EMBL" id="KKN00239.1"/>
    </source>
</evidence>
<evidence type="ECO:0000259" key="9">
    <source>
        <dbReference type="PROSITE" id="PS50885"/>
    </source>
</evidence>
<dbReference type="InterPro" id="IPR003661">
    <property type="entry name" value="HisK_dim/P_dom"/>
</dbReference>
<dbReference type="SUPFAM" id="SSF47384">
    <property type="entry name" value="Homodimeric domain of signal transducing histidine kinase"/>
    <property type="match status" value="1"/>
</dbReference>
<dbReference type="SMART" id="SM00387">
    <property type="entry name" value="HATPase_c"/>
    <property type="match status" value="1"/>
</dbReference>
<dbReference type="InterPro" id="IPR021796">
    <property type="entry name" value="Tll0287-like_dom"/>
</dbReference>
<dbReference type="FunFam" id="3.30.565.10:FF:000006">
    <property type="entry name" value="Sensor histidine kinase WalK"/>
    <property type="match status" value="1"/>
</dbReference>
<dbReference type="GO" id="GO:0005886">
    <property type="term" value="C:plasma membrane"/>
    <property type="evidence" value="ECO:0007669"/>
    <property type="project" value="TreeGrafter"/>
</dbReference>
<feature type="domain" description="HAMP" evidence="9">
    <location>
        <begin position="234"/>
        <end position="286"/>
    </location>
</feature>